<keyword evidence="8" id="KW-0443">Lipid metabolism</keyword>
<dbReference type="FunFam" id="3.40.50.720:FF:000112">
    <property type="entry name" value="Enoyl-[acyl-carrier-protein] reductase 1, mitochondrial"/>
    <property type="match status" value="1"/>
</dbReference>
<dbReference type="GO" id="GO:0006633">
    <property type="term" value="P:fatty acid biosynthetic process"/>
    <property type="evidence" value="ECO:0007669"/>
    <property type="project" value="UniProtKB-KW"/>
</dbReference>
<evidence type="ECO:0000256" key="10">
    <source>
        <dbReference type="ARBA" id="ARBA00023160"/>
    </source>
</evidence>
<dbReference type="InterPro" id="IPR011032">
    <property type="entry name" value="GroES-like_sf"/>
</dbReference>
<dbReference type="InterPro" id="IPR051034">
    <property type="entry name" value="Mito_Enoyl-ACP_Reductase"/>
</dbReference>
<evidence type="ECO:0000256" key="5">
    <source>
        <dbReference type="ARBA" id="ARBA00022857"/>
    </source>
</evidence>
<keyword evidence="15" id="KW-1185">Reference proteome</keyword>
<dbReference type="Gene3D" id="3.90.180.10">
    <property type="entry name" value="Medium-chain alcohol dehydrogenases, catalytic domain"/>
    <property type="match status" value="1"/>
</dbReference>
<evidence type="ECO:0000256" key="9">
    <source>
        <dbReference type="ARBA" id="ARBA00023128"/>
    </source>
</evidence>
<keyword evidence="4" id="KW-0276">Fatty acid metabolism</keyword>
<evidence type="ECO:0000256" key="12">
    <source>
        <dbReference type="ARBA" id="ARBA00048843"/>
    </source>
</evidence>
<dbReference type="InParanoid" id="A0A1Y1XZM8"/>
<dbReference type="PANTHER" id="PTHR43981:SF2">
    <property type="entry name" value="ENOYL-[ACYL-CARRIER-PROTEIN] REDUCTASE, MITOCHONDRIAL"/>
    <property type="match status" value="1"/>
</dbReference>
<keyword evidence="5" id="KW-0521">NADP</keyword>
<comment type="subcellular location">
    <subcellularLocation>
        <location evidence="1">Mitochondrion</location>
    </subcellularLocation>
</comment>
<feature type="domain" description="Enoyl reductase (ER)" evidence="13">
    <location>
        <begin position="43"/>
        <end position="382"/>
    </location>
</feature>
<keyword evidence="9" id="KW-0496">Mitochondrion</keyword>
<organism evidence="14 15">
    <name type="scientific">Basidiobolus meristosporus CBS 931.73</name>
    <dbReference type="NCBI Taxonomy" id="1314790"/>
    <lineage>
        <taxon>Eukaryota</taxon>
        <taxon>Fungi</taxon>
        <taxon>Fungi incertae sedis</taxon>
        <taxon>Zoopagomycota</taxon>
        <taxon>Entomophthoromycotina</taxon>
        <taxon>Basidiobolomycetes</taxon>
        <taxon>Basidiobolales</taxon>
        <taxon>Basidiobolaceae</taxon>
        <taxon>Basidiobolus</taxon>
    </lineage>
</organism>
<dbReference type="SUPFAM" id="SSF50129">
    <property type="entry name" value="GroES-like"/>
    <property type="match status" value="1"/>
</dbReference>
<keyword evidence="3" id="KW-0444">Lipid biosynthesis</keyword>
<dbReference type="EMBL" id="MCFE01000338">
    <property type="protein sequence ID" value="ORX91168.1"/>
    <property type="molecule type" value="Genomic_DNA"/>
</dbReference>
<gene>
    <name evidence="14" type="ORF">K493DRAFT_287154</name>
</gene>
<accession>A0A1Y1XZM8</accession>
<dbReference type="SMART" id="SM00829">
    <property type="entry name" value="PKS_ER"/>
    <property type="match status" value="1"/>
</dbReference>
<dbReference type="Pfam" id="PF00107">
    <property type="entry name" value="ADH_zinc_N"/>
    <property type="match status" value="1"/>
</dbReference>
<evidence type="ECO:0000313" key="14">
    <source>
        <dbReference type="EMBL" id="ORX91168.1"/>
    </source>
</evidence>
<dbReference type="InterPro" id="IPR013149">
    <property type="entry name" value="ADH-like_C"/>
</dbReference>
<dbReference type="CDD" id="cd08290">
    <property type="entry name" value="ETR"/>
    <property type="match status" value="1"/>
</dbReference>
<proteinExistence type="inferred from homology"/>
<evidence type="ECO:0000256" key="1">
    <source>
        <dbReference type="ARBA" id="ARBA00004173"/>
    </source>
</evidence>
<comment type="caution">
    <text evidence="14">The sequence shown here is derived from an EMBL/GenBank/DDBJ whole genome shotgun (WGS) entry which is preliminary data.</text>
</comment>
<evidence type="ECO:0000256" key="2">
    <source>
        <dbReference type="ARBA" id="ARBA00010371"/>
    </source>
</evidence>
<dbReference type="InterPro" id="IPR020843">
    <property type="entry name" value="ER"/>
</dbReference>
<dbReference type="Proteomes" id="UP000193498">
    <property type="component" value="Unassembled WGS sequence"/>
</dbReference>
<dbReference type="FunCoup" id="A0A1Y1XZM8">
    <property type="interactions" value="509"/>
</dbReference>
<dbReference type="Pfam" id="PF08240">
    <property type="entry name" value="ADH_N"/>
    <property type="match status" value="1"/>
</dbReference>
<keyword evidence="10" id="KW-0275">Fatty acid biosynthesis</keyword>
<comment type="similarity">
    <text evidence="2">Belongs to the zinc-containing alcohol dehydrogenase family. Quinone oxidoreductase subfamily.</text>
</comment>
<evidence type="ECO:0000256" key="7">
    <source>
        <dbReference type="ARBA" id="ARBA00023002"/>
    </source>
</evidence>
<dbReference type="EC" id="1.3.1.104" evidence="11"/>
<keyword evidence="7" id="KW-0560">Oxidoreductase</keyword>
<keyword evidence="6" id="KW-0809">Transit peptide</keyword>
<evidence type="ECO:0000256" key="8">
    <source>
        <dbReference type="ARBA" id="ARBA00023098"/>
    </source>
</evidence>
<evidence type="ECO:0000259" key="13">
    <source>
        <dbReference type="SMART" id="SM00829"/>
    </source>
</evidence>
<dbReference type="OrthoDB" id="7482721at2759"/>
<dbReference type="AlphaFoldDB" id="A0A1Y1XZM8"/>
<dbReference type="GO" id="GO:0005739">
    <property type="term" value="C:mitochondrion"/>
    <property type="evidence" value="ECO:0007669"/>
    <property type="project" value="UniProtKB-SubCell"/>
</dbReference>
<comment type="catalytic activity">
    <reaction evidence="12">
        <text>a 2,3-saturated acyl-[ACP] + NADP(+) = a (2E)-enoyl-[ACP] + NADPH + H(+)</text>
        <dbReference type="Rhea" id="RHEA:22564"/>
        <dbReference type="Rhea" id="RHEA-COMP:9925"/>
        <dbReference type="Rhea" id="RHEA-COMP:9926"/>
        <dbReference type="ChEBI" id="CHEBI:15378"/>
        <dbReference type="ChEBI" id="CHEBI:57783"/>
        <dbReference type="ChEBI" id="CHEBI:58349"/>
        <dbReference type="ChEBI" id="CHEBI:78784"/>
        <dbReference type="ChEBI" id="CHEBI:78785"/>
        <dbReference type="EC" id="1.3.1.104"/>
    </reaction>
</comment>
<sequence length="383" mass="42354">MKSLLTTINPLAFRTLSGHRFKYQQLRLNQTFAKIIAFEDYGKPREVLKLRQEPLPELSSKDLHVKFLAAPVNPADVNQIEGSYPAKPIFRPGIGAIGGNEGVAEVIAVGADVKGFKIGDWVIPSKPGFGTWRSHAAVQPEEIHRISKEGISVIQAATLTVNPCTAYRMLQDFVELKEGDYVVQNGGNSGVGQAVIQIAHARGIKTINIIQENFEEAAQKLKDLGATHVIADTNIRKQETRDLIKSIGRPIRLGLNCVGGKTTTDMSRLLGNNATLVTYGGMSREPLTFPTSIFIFKNLTATGFWMTSWSKEHSKEERAQMWDEILDMMRDGKLKEVPNEAISWGAGTECLPQDQEQDMLKKFTDVVDKALSGFSKGKQIVLF</sequence>
<dbReference type="InterPro" id="IPR013154">
    <property type="entry name" value="ADH-like_N"/>
</dbReference>
<dbReference type="Gene3D" id="3.40.50.720">
    <property type="entry name" value="NAD(P)-binding Rossmann-like Domain"/>
    <property type="match status" value="1"/>
</dbReference>
<dbReference type="InterPro" id="IPR036291">
    <property type="entry name" value="NAD(P)-bd_dom_sf"/>
</dbReference>
<protein>
    <recommendedName>
        <fullName evidence="11">enoyl-[acyl-carrier-protein] reductase</fullName>
        <ecNumber evidence="11">1.3.1.104</ecNumber>
    </recommendedName>
</protein>
<evidence type="ECO:0000256" key="11">
    <source>
        <dbReference type="ARBA" id="ARBA00038963"/>
    </source>
</evidence>
<reference evidence="14 15" key="1">
    <citation type="submission" date="2016-07" db="EMBL/GenBank/DDBJ databases">
        <title>Pervasive Adenine N6-methylation of Active Genes in Fungi.</title>
        <authorList>
            <consortium name="DOE Joint Genome Institute"/>
            <person name="Mondo S.J."/>
            <person name="Dannebaum R.O."/>
            <person name="Kuo R.C."/>
            <person name="Labutti K."/>
            <person name="Haridas S."/>
            <person name="Kuo A."/>
            <person name="Salamov A."/>
            <person name="Ahrendt S.R."/>
            <person name="Lipzen A."/>
            <person name="Sullivan W."/>
            <person name="Andreopoulos W.B."/>
            <person name="Clum A."/>
            <person name="Lindquist E."/>
            <person name="Daum C."/>
            <person name="Ramamoorthy G.K."/>
            <person name="Gryganskyi A."/>
            <person name="Culley D."/>
            <person name="Magnuson J.K."/>
            <person name="James T.Y."/>
            <person name="O'Malley M.A."/>
            <person name="Stajich J.E."/>
            <person name="Spatafora J.W."/>
            <person name="Visel A."/>
            <person name="Grigoriev I.V."/>
        </authorList>
    </citation>
    <scope>NUCLEOTIDE SEQUENCE [LARGE SCALE GENOMIC DNA]</scope>
    <source>
        <strain evidence="14 15">CBS 931.73</strain>
    </source>
</reference>
<dbReference type="PANTHER" id="PTHR43981">
    <property type="entry name" value="ENOYL-[ACYL-CARRIER-PROTEIN] REDUCTASE, MITOCHONDRIAL"/>
    <property type="match status" value="1"/>
</dbReference>
<dbReference type="SUPFAM" id="SSF51735">
    <property type="entry name" value="NAD(P)-binding Rossmann-fold domains"/>
    <property type="match status" value="1"/>
</dbReference>
<evidence type="ECO:0000256" key="6">
    <source>
        <dbReference type="ARBA" id="ARBA00022946"/>
    </source>
</evidence>
<dbReference type="GO" id="GO:0141148">
    <property type="term" value="F:enoyl-[acyl-carrier-protein] reductase (NADPH) activity"/>
    <property type="evidence" value="ECO:0007669"/>
    <property type="project" value="UniProtKB-EC"/>
</dbReference>
<evidence type="ECO:0000256" key="3">
    <source>
        <dbReference type="ARBA" id="ARBA00022516"/>
    </source>
</evidence>
<dbReference type="STRING" id="1314790.A0A1Y1XZM8"/>
<evidence type="ECO:0000256" key="4">
    <source>
        <dbReference type="ARBA" id="ARBA00022832"/>
    </source>
</evidence>
<evidence type="ECO:0000313" key="15">
    <source>
        <dbReference type="Proteomes" id="UP000193498"/>
    </source>
</evidence>
<name>A0A1Y1XZM8_9FUNG</name>